<protein>
    <recommendedName>
        <fullName evidence="3">Geranylgeranyl reductase</fullName>
    </recommendedName>
</protein>
<dbReference type="InterPro" id="IPR011777">
    <property type="entry name" value="Geranylgeranyl_Rdtase_fam"/>
</dbReference>
<keyword evidence="2" id="KW-1185">Reference proteome</keyword>
<name>A0A0T5NRF2_9RHOB</name>
<dbReference type="OrthoDB" id="417034at2"/>
<dbReference type="GO" id="GO:0016628">
    <property type="term" value="F:oxidoreductase activity, acting on the CH-CH group of donors, NAD or NADP as acceptor"/>
    <property type="evidence" value="ECO:0007669"/>
    <property type="project" value="InterPro"/>
</dbReference>
<dbReference type="Pfam" id="PF12831">
    <property type="entry name" value="FAD_oxidored"/>
    <property type="match status" value="1"/>
</dbReference>
<dbReference type="RefSeq" id="WP_057795207.1">
    <property type="nucleotide sequence ID" value="NZ_LAXJ01000019.1"/>
</dbReference>
<dbReference type="STRING" id="1641875.XM53_16230"/>
<dbReference type="PATRIC" id="fig|1641875.4.peg.1063"/>
<sequence length="388" mass="41375">MPDFDLVILGAGPAGTAAAMQARRLGLTAALVDKAEFPRPKLCGGLVTGRCAAHLAEIFGIGITPDLFETRRNFEFHLHDQLLGTLEDVPPLHLTMRWDFDHRLLQEALAAGAADYTGHRVETHDLAAGRLTLASGETLAYRLLIAADGVQSPTAKALFGQPFSQNTIGFALEIEGPSQAPTEATPIRIDFAAANWGYGWSFPKKQSTTIGLGGLHARNPQMKAHLAAYLAKLGTGQTAKVKGHFLPFGAPKPIPGKGNVLLVGDAAGLVDPITGEGIGHAIHSGALAARAAKIALDQGDTGRALPLYTTATKPIRRAIAQARMLRPLIFSKPLQPFFARTFAGSTTLKRDYMHLLSGDMEYPALLRRTALRLPRAAFRYLSAAASGN</sequence>
<dbReference type="AlphaFoldDB" id="A0A0T5NRF2"/>
<dbReference type="Proteomes" id="UP000051295">
    <property type="component" value="Unassembled WGS sequence"/>
</dbReference>
<comment type="caution">
    <text evidence="1">The sequence shown here is derived from an EMBL/GenBank/DDBJ whole genome shotgun (WGS) entry which is preliminary data.</text>
</comment>
<evidence type="ECO:0000313" key="1">
    <source>
        <dbReference type="EMBL" id="KRS11493.1"/>
    </source>
</evidence>
<accession>A0A0T5NRF2</accession>
<organism evidence="1 2">
    <name type="scientific">Roseovarius atlanticus</name>
    <dbReference type="NCBI Taxonomy" id="1641875"/>
    <lineage>
        <taxon>Bacteria</taxon>
        <taxon>Pseudomonadati</taxon>
        <taxon>Pseudomonadota</taxon>
        <taxon>Alphaproteobacteria</taxon>
        <taxon>Rhodobacterales</taxon>
        <taxon>Roseobacteraceae</taxon>
        <taxon>Roseovarius</taxon>
    </lineage>
</organism>
<dbReference type="InterPro" id="IPR036188">
    <property type="entry name" value="FAD/NAD-bd_sf"/>
</dbReference>
<dbReference type="Gene3D" id="3.50.50.60">
    <property type="entry name" value="FAD/NAD(P)-binding domain"/>
    <property type="match status" value="1"/>
</dbReference>
<gene>
    <name evidence="1" type="ORF">XM53_16230</name>
</gene>
<dbReference type="PRINTS" id="PR00420">
    <property type="entry name" value="RNGMNOXGNASE"/>
</dbReference>
<dbReference type="SUPFAM" id="SSF51905">
    <property type="entry name" value="FAD/NAD(P)-binding domain"/>
    <property type="match status" value="1"/>
</dbReference>
<dbReference type="EMBL" id="LAXJ01000019">
    <property type="protein sequence ID" value="KRS11493.1"/>
    <property type="molecule type" value="Genomic_DNA"/>
</dbReference>
<dbReference type="InterPro" id="IPR050407">
    <property type="entry name" value="Geranylgeranyl_reductase"/>
</dbReference>
<dbReference type="NCBIfam" id="TIGR02032">
    <property type="entry name" value="GG-red-SF"/>
    <property type="match status" value="1"/>
</dbReference>
<dbReference type="PANTHER" id="PTHR42685">
    <property type="entry name" value="GERANYLGERANYL DIPHOSPHATE REDUCTASE"/>
    <property type="match status" value="1"/>
</dbReference>
<evidence type="ECO:0000313" key="2">
    <source>
        <dbReference type="Proteomes" id="UP000051295"/>
    </source>
</evidence>
<proteinExistence type="predicted"/>
<evidence type="ECO:0008006" key="3">
    <source>
        <dbReference type="Google" id="ProtNLM"/>
    </source>
</evidence>
<reference evidence="1 2" key="1">
    <citation type="submission" date="2015-04" db="EMBL/GenBank/DDBJ databases">
        <title>The draft genome sequence of Roseovarius sp.R12b.</title>
        <authorList>
            <person name="Li G."/>
            <person name="Lai Q."/>
            <person name="Shao Z."/>
            <person name="Yan P."/>
        </authorList>
    </citation>
    <scope>NUCLEOTIDE SEQUENCE [LARGE SCALE GENOMIC DNA]</scope>
    <source>
        <strain evidence="1 2">R12B</strain>
    </source>
</reference>
<dbReference type="PANTHER" id="PTHR42685:SF22">
    <property type="entry name" value="CONDITIONED MEDIUM FACTOR RECEPTOR 1"/>
    <property type="match status" value="1"/>
</dbReference>